<dbReference type="EMBL" id="LAZP02000144">
    <property type="protein sequence ID" value="PFH60198.1"/>
    <property type="molecule type" value="Genomic_DNA"/>
</dbReference>
<dbReference type="Gene3D" id="3.90.870.10">
    <property type="entry name" value="DHBP synthase"/>
    <property type="match status" value="1"/>
</dbReference>
<dbReference type="GO" id="GO:0006450">
    <property type="term" value="P:regulation of translational fidelity"/>
    <property type="evidence" value="ECO:0007669"/>
    <property type="project" value="TreeGrafter"/>
</dbReference>
<dbReference type="Proteomes" id="UP000037136">
    <property type="component" value="Unassembled WGS sequence"/>
</dbReference>
<keyword evidence="18" id="KW-1185">Reference proteome</keyword>
<keyword evidence="5 14" id="KW-0963">Cytoplasm</keyword>
<dbReference type="SUPFAM" id="SSF55821">
    <property type="entry name" value="YrdC/RibB"/>
    <property type="match status" value="1"/>
</dbReference>
<evidence type="ECO:0000256" key="6">
    <source>
        <dbReference type="ARBA" id="ARBA00022679"/>
    </source>
</evidence>
<evidence type="ECO:0000256" key="1">
    <source>
        <dbReference type="ARBA" id="ARBA00004496"/>
    </source>
</evidence>
<comment type="catalytic activity">
    <reaction evidence="12 14">
        <text>L-threonine + hydrogencarbonate + ATP = L-threonylcarbamoyladenylate + diphosphate + H2O</text>
        <dbReference type="Rhea" id="RHEA:36407"/>
        <dbReference type="ChEBI" id="CHEBI:15377"/>
        <dbReference type="ChEBI" id="CHEBI:17544"/>
        <dbReference type="ChEBI" id="CHEBI:30616"/>
        <dbReference type="ChEBI" id="CHEBI:33019"/>
        <dbReference type="ChEBI" id="CHEBI:57926"/>
        <dbReference type="ChEBI" id="CHEBI:73682"/>
        <dbReference type="EC" id="2.7.7.87"/>
    </reaction>
</comment>
<accession>A0A2A9PFT5</accession>
<dbReference type="GO" id="GO:0000049">
    <property type="term" value="F:tRNA binding"/>
    <property type="evidence" value="ECO:0007669"/>
    <property type="project" value="TreeGrafter"/>
</dbReference>
<evidence type="ECO:0000256" key="2">
    <source>
        <dbReference type="ARBA" id="ARBA00007663"/>
    </source>
</evidence>
<evidence type="ECO:0000256" key="5">
    <source>
        <dbReference type="ARBA" id="ARBA00022490"/>
    </source>
</evidence>
<feature type="binding site" evidence="15">
    <location>
        <position position="85"/>
    </location>
    <ligand>
        <name>ATP</name>
        <dbReference type="ChEBI" id="CHEBI:30616"/>
    </ligand>
</feature>
<evidence type="ECO:0000256" key="12">
    <source>
        <dbReference type="ARBA" id="ARBA00048366"/>
    </source>
</evidence>
<feature type="binding site" evidence="15">
    <location>
        <position position="183"/>
    </location>
    <ligand>
        <name>ATP</name>
        <dbReference type="ChEBI" id="CHEBI:30616"/>
    </ligand>
</feature>
<feature type="binding site" evidence="15">
    <location>
        <position position="213"/>
    </location>
    <ligand>
        <name>L-threonine</name>
        <dbReference type="ChEBI" id="CHEBI:57926"/>
    </ligand>
</feature>
<evidence type="ECO:0000256" key="7">
    <source>
        <dbReference type="ARBA" id="ARBA00022694"/>
    </source>
</evidence>
<feature type="binding site" evidence="15">
    <location>
        <position position="153"/>
    </location>
    <ligand>
        <name>L-threonine</name>
        <dbReference type="ChEBI" id="CHEBI:57926"/>
    </ligand>
</feature>
<dbReference type="OrthoDB" id="412787at2759"/>
<dbReference type="Gene3D" id="3.40.50.11030">
    <property type="entry name" value="Threonylcarbamoyl-AMP synthase, C-terminal domain"/>
    <property type="match status" value="1"/>
</dbReference>
<evidence type="ECO:0000256" key="8">
    <source>
        <dbReference type="ARBA" id="ARBA00022695"/>
    </source>
</evidence>
<dbReference type="GO" id="GO:0005524">
    <property type="term" value="F:ATP binding"/>
    <property type="evidence" value="ECO:0007669"/>
    <property type="project" value="UniProtKB-UniRule"/>
</dbReference>
<feature type="binding site" evidence="15">
    <location>
        <position position="89"/>
    </location>
    <ligand>
        <name>ATP</name>
        <dbReference type="ChEBI" id="CHEBI:30616"/>
    </ligand>
</feature>
<comment type="function">
    <text evidence="13">Required for the formation of a threonylcarbamoyl group on adenosine at position 37 (t(6)A37) in tRNAs that read codons beginning with adenine. Likely catalyzes the conversion of L-threonine, HCO(3)(-)/CO(2) and ATP to give threonylcarbamoyl-AMP (TC-AMP) as the acyladenylate intermediate, with the release of diphosphate. Required for normal translation, by ensuring translation fidelity at the level of codon recognition, appropriate translation initiation selection and maintenance of reading frame. Also involved in telomere replication. Binds to single-stranded telomeric (ssTG) DNA and positively regulates telomere length.</text>
</comment>
<feature type="binding site" evidence="15">
    <location>
        <position position="173"/>
    </location>
    <ligand>
        <name>L-threonine</name>
        <dbReference type="ChEBI" id="CHEBI:57926"/>
    </ligand>
</feature>
<dbReference type="InterPro" id="IPR005145">
    <property type="entry name" value="Sua5_C"/>
</dbReference>
<evidence type="ECO:0000256" key="10">
    <source>
        <dbReference type="ARBA" id="ARBA00022840"/>
    </source>
</evidence>
<dbReference type="AlphaFoldDB" id="A0A2A9PFT5"/>
<feature type="binding site" evidence="15">
    <location>
        <position position="175"/>
    </location>
    <ligand>
        <name>ATP</name>
        <dbReference type="ChEBI" id="CHEBI:30616"/>
    </ligand>
</feature>
<dbReference type="PANTHER" id="PTHR17490">
    <property type="entry name" value="SUA5"/>
    <property type="match status" value="1"/>
</dbReference>
<dbReference type="InterPro" id="IPR017945">
    <property type="entry name" value="DHBP_synth_RibB-like_a/b_dom"/>
</dbReference>
<keyword evidence="10 14" id="KW-0067">ATP-binding</keyword>
<sequence>METRILTVRSGRSLGRFGDGDGLARLEEWHVSSEAGSADEVQSAAAMLRSENGLPVAFPTETVYGLGADATRSAAVRAIYRAKGRPSDNPLIVHVADLQMLRRLLGPGGNLPAIYRPLVDRFWPGPLTILLPCPEPSALAPEVTAGLATFGVRIPASPLALSLIKLANVPVAAPSANASTRPSPTTAQHVMDDLGGRIELILDGGPCRVGVESTVVDGLSSPPAVLRPGGIAIEDLRRCPGWDSVVKAYKDSGEEGKAAPRAPGMKYKHYSPKASVVLYETSNRDAAAGIPLADVDSVRAATPVLGSPSDAPRIVGVVRTKRWRPGAGLSYDGLQPAAPLEQGPEQTDSVYDVFVGHLRDRGGAHIGLIYDLGLGTDTGGIAQGLFSALRELDRRGADTIFVDGIDGELDIAAAVMNRLRKAASETRA</sequence>
<evidence type="ECO:0000256" key="15">
    <source>
        <dbReference type="PIRSR" id="PIRSR004930-1"/>
    </source>
</evidence>
<evidence type="ECO:0000256" key="3">
    <source>
        <dbReference type="ARBA" id="ARBA00012584"/>
    </source>
</evidence>
<dbReference type="PANTHER" id="PTHR17490:SF16">
    <property type="entry name" value="THREONYLCARBAMOYL-AMP SYNTHASE"/>
    <property type="match status" value="1"/>
</dbReference>
<evidence type="ECO:0000256" key="13">
    <source>
        <dbReference type="ARBA" id="ARBA00056339"/>
    </source>
</evidence>
<dbReference type="InterPro" id="IPR006070">
    <property type="entry name" value="Sua5-like_dom"/>
</dbReference>
<dbReference type="FunFam" id="3.90.870.10:FF:000008">
    <property type="entry name" value="Threonylcarbamoyl-AMP synthase"/>
    <property type="match status" value="1"/>
</dbReference>
<dbReference type="PIRSF" id="PIRSF004930">
    <property type="entry name" value="Tln_factor_SUA5"/>
    <property type="match status" value="1"/>
</dbReference>
<dbReference type="Pfam" id="PF01300">
    <property type="entry name" value="Sua5_yciO_yrdC"/>
    <property type="match status" value="1"/>
</dbReference>
<feature type="binding site" evidence="15">
    <location>
        <position position="62"/>
    </location>
    <ligand>
        <name>L-threonine</name>
        <dbReference type="ChEBI" id="CHEBI:57926"/>
    </ligand>
</feature>
<dbReference type="Pfam" id="PF03481">
    <property type="entry name" value="Sua5_C"/>
    <property type="match status" value="1"/>
</dbReference>
<feature type="binding site" evidence="15">
    <location>
        <position position="270"/>
    </location>
    <ligand>
        <name>ATP</name>
        <dbReference type="ChEBI" id="CHEBI:30616"/>
    </ligand>
</feature>
<evidence type="ECO:0000256" key="9">
    <source>
        <dbReference type="ARBA" id="ARBA00022741"/>
    </source>
</evidence>
<gene>
    <name evidence="17" type="ORF">XA68_11327</name>
</gene>
<dbReference type="PROSITE" id="PS51163">
    <property type="entry name" value="YRDC"/>
    <property type="match status" value="1"/>
</dbReference>
<dbReference type="NCBIfam" id="TIGR00057">
    <property type="entry name" value="L-threonylcarbamoyladenylate synthase"/>
    <property type="match status" value="1"/>
</dbReference>
<keyword evidence="9 14" id="KW-0547">Nucleotide-binding</keyword>
<dbReference type="GO" id="GO:0002949">
    <property type="term" value="P:tRNA threonylcarbamoyladenosine modification"/>
    <property type="evidence" value="ECO:0007669"/>
    <property type="project" value="UniProtKB-ARBA"/>
</dbReference>
<dbReference type="STRING" id="268505.A0A2A9PFT5"/>
<name>A0A2A9PFT5_OPHUN</name>
<keyword evidence="7 14" id="KW-0819">tRNA processing</keyword>
<dbReference type="GO" id="GO:0003725">
    <property type="term" value="F:double-stranded RNA binding"/>
    <property type="evidence" value="ECO:0007669"/>
    <property type="project" value="UniProtKB-UniRule"/>
</dbReference>
<evidence type="ECO:0000256" key="4">
    <source>
        <dbReference type="ARBA" id="ARBA00015492"/>
    </source>
</evidence>
<reference evidence="17 18" key="1">
    <citation type="journal article" date="2015" name="BMC Genomics">
        <title>Gene expression during zombie ant biting behavior reflects the complexity underlying fungal parasitic behavioral manipulation.</title>
        <authorList>
            <person name="de Bekker C."/>
            <person name="Ohm R.A."/>
            <person name="Loreto R.G."/>
            <person name="Sebastian A."/>
            <person name="Albert I."/>
            <person name="Merrow M."/>
            <person name="Brachmann A."/>
            <person name="Hughes D.P."/>
        </authorList>
    </citation>
    <scope>NUCLEOTIDE SEQUENCE [LARGE SCALE GENOMIC DNA]</scope>
    <source>
        <strain evidence="17 18">SC16a</strain>
    </source>
</reference>
<feature type="binding site" evidence="15">
    <location>
        <position position="149"/>
    </location>
    <ligand>
        <name>ATP</name>
        <dbReference type="ChEBI" id="CHEBI:30616"/>
    </ligand>
</feature>
<evidence type="ECO:0000313" key="17">
    <source>
        <dbReference type="EMBL" id="PFH60198.1"/>
    </source>
</evidence>
<proteinExistence type="inferred from homology"/>
<organism evidence="17 18">
    <name type="scientific">Ophiocordyceps unilateralis</name>
    <name type="common">Zombie-ant fungus</name>
    <name type="synonym">Torrubia unilateralis</name>
    <dbReference type="NCBI Taxonomy" id="268505"/>
    <lineage>
        <taxon>Eukaryota</taxon>
        <taxon>Fungi</taxon>
        <taxon>Dikarya</taxon>
        <taxon>Ascomycota</taxon>
        <taxon>Pezizomycotina</taxon>
        <taxon>Sordariomycetes</taxon>
        <taxon>Hypocreomycetidae</taxon>
        <taxon>Hypocreales</taxon>
        <taxon>Ophiocordycipitaceae</taxon>
        <taxon>Ophiocordyceps</taxon>
    </lineage>
</organism>
<dbReference type="GO" id="GO:0061710">
    <property type="term" value="F:L-threonylcarbamoyladenylate synthase"/>
    <property type="evidence" value="ECO:0007669"/>
    <property type="project" value="UniProtKB-EC"/>
</dbReference>
<feature type="binding site" evidence="15">
    <location>
        <position position="94"/>
    </location>
    <ligand>
        <name>L-threonine</name>
        <dbReference type="ChEBI" id="CHEBI:57926"/>
    </ligand>
</feature>
<protein>
    <recommendedName>
        <fullName evidence="4 14">Threonylcarbamoyl-AMP synthase</fullName>
        <shortName evidence="14">TC-AMP synthase</shortName>
        <ecNumber evidence="3 14">2.7.7.87</ecNumber>
    </recommendedName>
    <alternativeName>
        <fullName evidence="11 14">L-threonylcarbamoyladenylate synthase</fullName>
    </alternativeName>
</protein>
<evidence type="ECO:0000259" key="16">
    <source>
        <dbReference type="PROSITE" id="PS51163"/>
    </source>
</evidence>
<dbReference type="EC" id="2.7.7.87" evidence="3 14"/>
<feature type="binding site" evidence="15">
    <location>
        <position position="227"/>
    </location>
    <ligand>
        <name>ATP</name>
        <dbReference type="ChEBI" id="CHEBI:30616"/>
    </ligand>
</feature>
<dbReference type="InterPro" id="IPR038385">
    <property type="entry name" value="Sua5/YwlC_C"/>
</dbReference>
<evidence type="ECO:0000313" key="18">
    <source>
        <dbReference type="Proteomes" id="UP000037136"/>
    </source>
</evidence>
<dbReference type="GO" id="GO:0005737">
    <property type="term" value="C:cytoplasm"/>
    <property type="evidence" value="ECO:0007669"/>
    <property type="project" value="UniProtKB-SubCell"/>
</dbReference>
<keyword evidence="8 14" id="KW-0548">Nucleotidyltransferase</keyword>
<evidence type="ECO:0000256" key="11">
    <source>
        <dbReference type="ARBA" id="ARBA00029774"/>
    </source>
</evidence>
<comment type="subcellular location">
    <subcellularLocation>
        <location evidence="1 14">Cytoplasm</location>
    </subcellularLocation>
</comment>
<comment type="caution">
    <text evidence="17">The sequence shown here is derived from an EMBL/GenBank/DDBJ whole genome shotgun (WGS) entry which is preliminary data.</text>
</comment>
<evidence type="ECO:0000256" key="14">
    <source>
        <dbReference type="PIRNR" id="PIRNR004930"/>
    </source>
</evidence>
<comment type="similarity">
    <text evidence="2 14">Belongs to the SUA5 family.</text>
</comment>
<dbReference type="InterPro" id="IPR010923">
    <property type="entry name" value="T(6)A37_SUA5"/>
</dbReference>
<reference evidence="17 18" key="2">
    <citation type="journal article" date="2017" name="Sci. Rep.">
        <title>Ant-infecting Ophiocordyceps genomes reveal a high diversity of potential behavioral manipulation genes and a possible major role for enterotoxins.</title>
        <authorList>
            <person name="de Bekker C."/>
            <person name="Ohm R.A."/>
            <person name="Evans H.C."/>
            <person name="Brachmann A."/>
            <person name="Hughes D.P."/>
        </authorList>
    </citation>
    <scope>NUCLEOTIDE SEQUENCE [LARGE SCALE GENOMIC DNA]</scope>
    <source>
        <strain evidence="17 18">SC16a</strain>
    </source>
</reference>
<dbReference type="InterPro" id="IPR050156">
    <property type="entry name" value="TC-AMP_synthase_SUA5"/>
</dbReference>
<feature type="domain" description="YrdC-like" evidence="16">
    <location>
        <begin position="38"/>
        <end position="231"/>
    </location>
</feature>
<keyword evidence="6 14" id="KW-0808">Transferase</keyword>